<dbReference type="InterPro" id="IPR003395">
    <property type="entry name" value="RecF/RecN/SMC_N"/>
</dbReference>
<evidence type="ECO:0000256" key="2">
    <source>
        <dbReference type="ARBA" id="ARBA00018687"/>
    </source>
</evidence>
<gene>
    <name evidence="6" type="ORF">ABEB36_003827</name>
</gene>
<evidence type="ECO:0000256" key="3">
    <source>
        <dbReference type="ARBA" id="ARBA00023054"/>
    </source>
</evidence>
<keyword evidence="7" id="KW-1185">Reference proteome</keyword>
<evidence type="ECO:0000256" key="4">
    <source>
        <dbReference type="SAM" id="Coils"/>
    </source>
</evidence>
<dbReference type="InterPro" id="IPR027417">
    <property type="entry name" value="P-loop_NTPase"/>
</dbReference>
<protein>
    <recommendedName>
        <fullName evidence="2">Structural maintenance of chromosomes protein 5</fullName>
    </recommendedName>
</protein>
<dbReference type="PANTHER" id="PTHR45916">
    <property type="entry name" value="STRUCTURAL MAINTENANCE OF CHROMOSOMES PROTEIN 5"/>
    <property type="match status" value="1"/>
</dbReference>
<dbReference type="GO" id="GO:0006310">
    <property type="term" value="P:DNA recombination"/>
    <property type="evidence" value="ECO:0007669"/>
    <property type="project" value="UniProtKB-KW"/>
</dbReference>
<dbReference type="EMBL" id="JBDJPC010000003">
    <property type="protein sequence ID" value="KAL1509021.1"/>
    <property type="molecule type" value="Genomic_DNA"/>
</dbReference>
<sequence>MFKPGSIRKIQVKNFVTYSYVEMYPGPNLNMIIGPNGTGKSTMVAAIILGLGGSPKVVGRGNKISEYVKHGCQETTINIHLQDVQDNRFIKITREFNLRDKSVWQLNGHRASETDVKNFIKQFNIQVDNLCQFLPQDRVADFAKLNKKELLKETQRALCRTDLIEKQGALIEIRTKQINLLEDLKTVSQNLQESHDAKSRLEGRVQNFNKMMKYKEQIADIDRKIAWTTYEDQRATLDEVKQDKLKAQQIYEKYRNKIEPFEKQIDLEKRQIVQIREENSTIMRSVRTYEGHINTTNEKIEALTLKQQEIEDEMKGKLEEVEQWNTQIEIVENKLRELKKTYSAKQIHDDKKQGILNEMSKYTGQKRQLENQKEQIESAFRECKSEIRALQNEQIRIENVKQSRMDQLRRINNDAYTAVLWLRNNKHRFKGDIFEPIMLELNVLDNSKAKFVESMIPLRDRLAFTCTDKNDMNNLIRQLREEQGLCVNVLHSDPPRQNYNQPNIPIERLRKFGFYTYVNALFTAPEPVMKYLCQTYRLHNVPVGDETTDNCYESIPAQINVFFSDKFRYVINHSKYSGEKSTRQDLVNKDGGLSLSLDIVRLENVIGRANETKRMAESLENQLSNLESQIVKLDEKINGYKEELGEIRKQTQQVEELKNKISSVQEKLNDLKLNKRSPESIRNEAKSKMTRGINAMVVLQETLNNYFKDTEKLIIQYNINSVKVEALRQRIDSMEIKIVHNKSKLQEIEENLTKIQDKYKTIIQEAKIQLQKAKSLSKGFTPADNGFDEFREAYESLTNNMEMLNADKEKLNSKIVCLTTADDGEMREYGEHITTIERLTKDVDSINVQINKIDGTIQRLQNEWLEPLNELVGQINVRFSQSFERMGCAGEVAICNGDDEKNYANYGFSIKVTYRSGEPLQELNTTIQSGGERAVATAAFMLALQELTPVPFRCVDEINQGMDANNERRIFDLIVDTTCQPNTSQYFLITPKLVSNLRYSPQMMVHIVHNGPFINQDQKWGFSKFCNIQGIQMA</sequence>
<feature type="domain" description="RecF/RecN/SMC N-terminal" evidence="5">
    <location>
        <begin position="7"/>
        <end position="990"/>
    </location>
</feature>
<dbReference type="SUPFAM" id="SSF52540">
    <property type="entry name" value="P-loop containing nucleoside triphosphate hydrolases"/>
    <property type="match status" value="2"/>
</dbReference>
<comment type="similarity">
    <text evidence="1">Belongs to the SMC family. SMC5 subfamily.</text>
</comment>
<feature type="coiled-coil region" evidence="4">
    <location>
        <begin position="602"/>
        <end position="674"/>
    </location>
</feature>
<keyword evidence="3 4" id="KW-0175">Coiled coil</keyword>
<organism evidence="6 7">
    <name type="scientific">Hypothenemus hampei</name>
    <name type="common">Coffee berry borer</name>
    <dbReference type="NCBI Taxonomy" id="57062"/>
    <lineage>
        <taxon>Eukaryota</taxon>
        <taxon>Metazoa</taxon>
        <taxon>Ecdysozoa</taxon>
        <taxon>Arthropoda</taxon>
        <taxon>Hexapoda</taxon>
        <taxon>Insecta</taxon>
        <taxon>Pterygota</taxon>
        <taxon>Neoptera</taxon>
        <taxon>Endopterygota</taxon>
        <taxon>Coleoptera</taxon>
        <taxon>Polyphaga</taxon>
        <taxon>Cucujiformia</taxon>
        <taxon>Curculionidae</taxon>
        <taxon>Scolytinae</taxon>
        <taxon>Hypothenemus</taxon>
    </lineage>
</organism>
<dbReference type="SUPFAM" id="SSF57997">
    <property type="entry name" value="Tropomyosin"/>
    <property type="match status" value="1"/>
</dbReference>
<proteinExistence type="inferred from homology"/>
<reference evidence="6 7" key="1">
    <citation type="submission" date="2024-05" db="EMBL/GenBank/DDBJ databases">
        <title>Genetic variation in Jamaican populations of the coffee berry borer (Hypothenemus hampei).</title>
        <authorList>
            <person name="Errbii M."/>
            <person name="Myrie A."/>
        </authorList>
    </citation>
    <scope>NUCLEOTIDE SEQUENCE [LARGE SCALE GENOMIC DNA]</scope>
    <source>
        <strain evidence="6">JA-Hopewell-2020-01-JO</strain>
        <tissue evidence="6">Whole body</tissue>
    </source>
</reference>
<comment type="caution">
    <text evidence="6">The sequence shown here is derived from an EMBL/GenBank/DDBJ whole genome shotgun (WGS) entry which is preliminary data.</text>
</comment>
<dbReference type="Gene3D" id="3.40.50.300">
    <property type="entry name" value="P-loop containing nucleotide triphosphate hydrolases"/>
    <property type="match status" value="2"/>
</dbReference>
<evidence type="ECO:0000313" key="6">
    <source>
        <dbReference type="EMBL" id="KAL1509021.1"/>
    </source>
</evidence>
<evidence type="ECO:0000259" key="5">
    <source>
        <dbReference type="Pfam" id="PF02463"/>
    </source>
</evidence>
<feature type="coiled-coil region" evidence="4">
    <location>
        <begin position="237"/>
        <end position="393"/>
    </location>
</feature>
<evidence type="ECO:0000313" key="7">
    <source>
        <dbReference type="Proteomes" id="UP001566132"/>
    </source>
</evidence>
<dbReference type="AlphaFoldDB" id="A0ABD1F3X4"/>
<accession>A0ABD1F3X4</accession>
<dbReference type="Pfam" id="PF02463">
    <property type="entry name" value="SMC_N"/>
    <property type="match status" value="1"/>
</dbReference>
<name>A0ABD1F3X4_HYPHA</name>
<feature type="coiled-coil region" evidence="4">
    <location>
        <begin position="731"/>
        <end position="814"/>
    </location>
</feature>
<dbReference type="Proteomes" id="UP001566132">
    <property type="component" value="Unassembled WGS sequence"/>
</dbReference>
<evidence type="ECO:0000256" key="1">
    <source>
        <dbReference type="ARBA" id="ARBA00010171"/>
    </source>
</evidence>
<dbReference type="PANTHER" id="PTHR45916:SF1">
    <property type="entry name" value="STRUCTURAL MAINTENANCE OF CHROMOSOMES PROTEIN 5"/>
    <property type="match status" value="1"/>
</dbReference>